<evidence type="ECO:0008006" key="4">
    <source>
        <dbReference type="Google" id="ProtNLM"/>
    </source>
</evidence>
<feature type="chain" id="PRO_5011601421" description="Fibronectin type-III domain-containing protein" evidence="1">
    <location>
        <begin position="23"/>
        <end position="964"/>
    </location>
</feature>
<dbReference type="Gene3D" id="2.60.40.10">
    <property type="entry name" value="Immunoglobulins"/>
    <property type="match status" value="1"/>
</dbReference>
<keyword evidence="1" id="KW-0732">Signal</keyword>
<dbReference type="AlphaFoldDB" id="A0A1I4YPW3"/>
<dbReference type="EMBL" id="FOVF01000019">
    <property type="protein sequence ID" value="SFN40052.1"/>
    <property type="molecule type" value="Genomic_DNA"/>
</dbReference>
<dbReference type="STRING" id="578942.SAMN05216289_1198"/>
<gene>
    <name evidence="2" type="ORF">SAMN05216289_1198</name>
</gene>
<dbReference type="Proteomes" id="UP000198575">
    <property type="component" value="Unassembled WGS sequence"/>
</dbReference>
<protein>
    <recommendedName>
        <fullName evidence="4">Fibronectin type-III domain-containing protein</fullName>
    </recommendedName>
</protein>
<dbReference type="InterPro" id="IPR036116">
    <property type="entry name" value="FN3_sf"/>
</dbReference>
<organism evidence="2 3">
    <name type="scientific">Dokdonella immobilis</name>
    <dbReference type="NCBI Taxonomy" id="578942"/>
    <lineage>
        <taxon>Bacteria</taxon>
        <taxon>Pseudomonadati</taxon>
        <taxon>Pseudomonadota</taxon>
        <taxon>Gammaproteobacteria</taxon>
        <taxon>Lysobacterales</taxon>
        <taxon>Rhodanobacteraceae</taxon>
        <taxon>Dokdonella</taxon>
    </lineage>
</organism>
<dbReference type="InterPro" id="IPR013783">
    <property type="entry name" value="Ig-like_fold"/>
</dbReference>
<name>A0A1I4YPW3_9GAMM</name>
<keyword evidence="3" id="KW-1185">Reference proteome</keyword>
<dbReference type="SUPFAM" id="SSF49265">
    <property type="entry name" value="Fibronectin type III"/>
    <property type="match status" value="1"/>
</dbReference>
<reference evidence="2 3" key="1">
    <citation type="submission" date="2016-10" db="EMBL/GenBank/DDBJ databases">
        <authorList>
            <person name="de Groot N.N."/>
        </authorList>
    </citation>
    <scope>NUCLEOTIDE SEQUENCE [LARGE SCALE GENOMIC DNA]</scope>
    <source>
        <strain evidence="2 3">CGMCC 1.7659</strain>
    </source>
</reference>
<sequence length="964" mass="101887">MLLRYRMITLGAGALLAFAAHAASPAPTVLHAVRFDVSEPMRDIIRNLPRNYGTENEGTVIPNIFIKPQSPANAWTVPDYSGVQRAPTGTPAPTLGLAFNAIGNPTACGGCIPPDTNGDVSDQHYIQWVNSKWAVYDKSTGAVIQAPTAGNSFFAGFGGKCQTTNSGDPIALWDAQAKRWVMSQFVTSAPFAQCVAVSTTSDPLGTYYRYEFNWPNFGDYPHMGIWTEENHRQNAYLLTTHEFQTSPQAFLGAAMIAMERDKMLVGDPTAAMVRFPGFDAYGVQAIHLSGLKEAPGGTCPTFVHFDFSASNYRFWDMCLDWTTPANSTISAPNTVASSSFFPFFDSIPQLNAASADLDSFGSNTMYRATARAFSKDAPTRISLVINHVVQGSALNAGVKWLHFNLQPAVEPVGVTDRIFGDGYEGTPLPTVVPQTVMTKTLLDEGTYAIADGQNRWMGGIAIDANQNIGLGFSKSSATINPQIMYTARKATDAPGTMRDEQTCTAGIANGSQTDAAGRWGDYSSMSVDPVDQCTFYFTTEYYATSSARNFSTRVCTFKFPDCGTPDFLLVNESPKRVEVCSATAAGDPTWTVRAGVLNGFTGPVTLTEVGIPGGTSASFSANPIAAPGSSVVTLVNGASIAAGEYTFSVDGVSGPLTRSASMSLGVSTAAAGAPTLTSPANNATGIKILPTLSWAAVAGALDYTVQVASDAGFANIVASATVSTTSWKVSTALNQSTQYFWRVTPNNYCGTGTTSTVFAFTTGVIGQCPSGTTLTSLFSDNFQSGTNGWTTAGTGASNWGQVTAPANTGLSTTVWGIINNETTSDRGLISPTINIPGSAAEVYLTYETYHSFETDGPTGCWDNGTIDIKAGAGAFTYVENSRLFTDPYDGLVSAGEANAGALGWCHAPSPVPTSPRVSVVDLEGYAGQSVQLRFRAVTDSNTAAPSPNGFYIDNLKVETCQPTP</sequence>
<evidence type="ECO:0000256" key="1">
    <source>
        <dbReference type="SAM" id="SignalP"/>
    </source>
</evidence>
<evidence type="ECO:0000313" key="2">
    <source>
        <dbReference type="EMBL" id="SFN40052.1"/>
    </source>
</evidence>
<accession>A0A1I4YPW3</accession>
<proteinExistence type="predicted"/>
<evidence type="ECO:0000313" key="3">
    <source>
        <dbReference type="Proteomes" id="UP000198575"/>
    </source>
</evidence>
<feature type="signal peptide" evidence="1">
    <location>
        <begin position="1"/>
        <end position="22"/>
    </location>
</feature>